<evidence type="ECO:0000313" key="1">
    <source>
        <dbReference type="EMBL" id="PVD32670.1"/>
    </source>
</evidence>
<sequence>MSGSGGSHRILLLALDSSVDTWTGEDPHSVCGGGQTCVTGDEVGKEVSLALYVSMTEIILPLSVSPAPPSQVFLTQDLFFANKRAAGYPAAVVGGVPGVDRSELSVHLVLFFEQWPCSHLLAVDALPGVRIQLLTWGWHTASGAGRRAKLRTKREVNTMRDLYPERPKKKL</sequence>
<proteinExistence type="predicted"/>
<accession>A0A2T7PH03</accession>
<dbReference type="AlphaFoldDB" id="A0A2T7PH03"/>
<dbReference type="Proteomes" id="UP000245119">
    <property type="component" value="Linkage Group LG4"/>
</dbReference>
<comment type="caution">
    <text evidence="1">The sequence shown here is derived from an EMBL/GenBank/DDBJ whole genome shotgun (WGS) entry which is preliminary data.</text>
</comment>
<organism evidence="1 2">
    <name type="scientific">Pomacea canaliculata</name>
    <name type="common">Golden apple snail</name>
    <dbReference type="NCBI Taxonomy" id="400727"/>
    <lineage>
        <taxon>Eukaryota</taxon>
        <taxon>Metazoa</taxon>
        <taxon>Spiralia</taxon>
        <taxon>Lophotrochozoa</taxon>
        <taxon>Mollusca</taxon>
        <taxon>Gastropoda</taxon>
        <taxon>Caenogastropoda</taxon>
        <taxon>Architaenioglossa</taxon>
        <taxon>Ampullarioidea</taxon>
        <taxon>Ampullariidae</taxon>
        <taxon>Pomacea</taxon>
    </lineage>
</organism>
<dbReference type="EMBL" id="PZQS01000004">
    <property type="protein sequence ID" value="PVD32670.1"/>
    <property type="molecule type" value="Genomic_DNA"/>
</dbReference>
<name>A0A2T7PH03_POMCA</name>
<keyword evidence="2" id="KW-1185">Reference proteome</keyword>
<evidence type="ECO:0000313" key="2">
    <source>
        <dbReference type="Proteomes" id="UP000245119"/>
    </source>
</evidence>
<protein>
    <submittedName>
        <fullName evidence="1">Uncharacterized protein</fullName>
    </submittedName>
</protein>
<reference evidence="1 2" key="1">
    <citation type="submission" date="2018-04" db="EMBL/GenBank/DDBJ databases">
        <title>The genome of golden apple snail Pomacea canaliculata provides insight into stress tolerance and invasive adaptation.</title>
        <authorList>
            <person name="Liu C."/>
            <person name="Liu B."/>
            <person name="Ren Y."/>
            <person name="Zhang Y."/>
            <person name="Wang H."/>
            <person name="Li S."/>
            <person name="Jiang F."/>
            <person name="Yin L."/>
            <person name="Zhang G."/>
            <person name="Qian W."/>
            <person name="Fan W."/>
        </authorList>
    </citation>
    <scope>NUCLEOTIDE SEQUENCE [LARGE SCALE GENOMIC DNA]</scope>
    <source>
        <strain evidence="1">SZHN2017</strain>
        <tissue evidence="1">Muscle</tissue>
    </source>
</reference>
<gene>
    <name evidence="1" type="ORF">C0Q70_08115</name>
</gene>
<dbReference type="OrthoDB" id="6157309at2759"/>